<dbReference type="Proteomes" id="UP000516437">
    <property type="component" value="Chromosome 6"/>
</dbReference>
<evidence type="ECO:0000313" key="2">
    <source>
        <dbReference type="EMBL" id="KAB1210151.1"/>
    </source>
</evidence>
<gene>
    <name evidence="2" type="ORF">CJ030_MR6G003888</name>
</gene>
<feature type="region of interest" description="Disordered" evidence="1">
    <location>
        <begin position="1"/>
        <end position="39"/>
    </location>
</feature>
<feature type="region of interest" description="Disordered" evidence="1">
    <location>
        <begin position="133"/>
        <end position="153"/>
    </location>
</feature>
<organism evidence="2 3">
    <name type="scientific">Morella rubra</name>
    <name type="common">Chinese bayberry</name>
    <dbReference type="NCBI Taxonomy" id="262757"/>
    <lineage>
        <taxon>Eukaryota</taxon>
        <taxon>Viridiplantae</taxon>
        <taxon>Streptophyta</taxon>
        <taxon>Embryophyta</taxon>
        <taxon>Tracheophyta</taxon>
        <taxon>Spermatophyta</taxon>
        <taxon>Magnoliopsida</taxon>
        <taxon>eudicotyledons</taxon>
        <taxon>Gunneridae</taxon>
        <taxon>Pentapetalae</taxon>
        <taxon>rosids</taxon>
        <taxon>fabids</taxon>
        <taxon>Fagales</taxon>
        <taxon>Myricaceae</taxon>
        <taxon>Morella</taxon>
    </lineage>
</organism>
<evidence type="ECO:0000256" key="1">
    <source>
        <dbReference type="SAM" id="MobiDB-lite"/>
    </source>
</evidence>
<evidence type="ECO:0000313" key="3">
    <source>
        <dbReference type="Proteomes" id="UP000516437"/>
    </source>
</evidence>
<feature type="compositionally biased region" description="Basic residues" evidence="1">
    <location>
        <begin position="16"/>
        <end position="29"/>
    </location>
</feature>
<dbReference type="EMBL" id="RXIC02000024">
    <property type="protein sequence ID" value="KAB1210151.1"/>
    <property type="molecule type" value="Genomic_DNA"/>
</dbReference>
<proteinExistence type="predicted"/>
<accession>A0A6A1VBU3</accession>
<keyword evidence="3" id="KW-1185">Reference proteome</keyword>
<name>A0A6A1VBU3_9ROSI</name>
<dbReference type="OrthoDB" id="1915958at2759"/>
<protein>
    <submittedName>
        <fullName evidence="2">Uncharacterized protein</fullName>
    </submittedName>
</protein>
<dbReference type="AlphaFoldDB" id="A0A6A1VBU3"/>
<sequence>MEDELKLPHVGGSHQNAHKKERTAVRKAKKASEDAQGNFLSPLPPPVVFAPTHHPGILHPSMYITTHGANVRCFPSHQHSDRFGSNGAPRFENIIYYGGSCPNNPYHFEEDEQSLLNWQKSIRCNTFNGGGSSQHLPAGMNINDQSLGKKADKDQKLDLSLHL</sequence>
<reference evidence="2 3" key="1">
    <citation type="journal article" date="2019" name="Plant Biotechnol. J.">
        <title>The red bayberry genome and genetic basis of sex determination.</title>
        <authorList>
            <person name="Jia H.M."/>
            <person name="Jia H.J."/>
            <person name="Cai Q.L."/>
            <person name="Wang Y."/>
            <person name="Zhao H.B."/>
            <person name="Yang W.F."/>
            <person name="Wang G.Y."/>
            <person name="Li Y.H."/>
            <person name="Zhan D.L."/>
            <person name="Shen Y.T."/>
            <person name="Niu Q.F."/>
            <person name="Chang L."/>
            <person name="Qiu J."/>
            <person name="Zhao L."/>
            <person name="Xie H.B."/>
            <person name="Fu W.Y."/>
            <person name="Jin J."/>
            <person name="Li X.W."/>
            <person name="Jiao Y."/>
            <person name="Zhou C.C."/>
            <person name="Tu T."/>
            <person name="Chai C.Y."/>
            <person name="Gao J.L."/>
            <person name="Fan L.J."/>
            <person name="van de Weg E."/>
            <person name="Wang J.Y."/>
            <person name="Gao Z.S."/>
        </authorList>
    </citation>
    <scope>NUCLEOTIDE SEQUENCE [LARGE SCALE GENOMIC DNA]</scope>
    <source>
        <tissue evidence="2">Leaves</tissue>
    </source>
</reference>
<comment type="caution">
    <text evidence="2">The sequence shown here is derived from an EMBL/GenBank/DDBJ whole genome shotgun (WGS) entry which is preliminary data.</text>
</comment>